<comment type="subcellular location">
    <subcellularLocation>
        <location evidence="1">Cell outer membrane</location>
        <topology evidence="1">Multi-pass membrane protein</topology>
    </subcellularLocation>
</comment>
<dbReference type="Gene3D" id="3.30.1950.10">
    <property type="entry name" value="wza like domain"/>
    <property type="match status" value="1"/>
</dbReference>
<keyword evidence="4" id="KW-1134">Transmembrane beta strand</keyword>
<keyword evidence="16" id="KW-1133">Transmembrane helix</keyword>
<evidence type="ECO:0000259" key="17">
    <source>
        <dbReference type="Pfam" id="PF02563"/>
    </source>
</evidence>
<evidence type="ECO:0000256" key="7">
    <source>
        <dbReference type="ARBA" id="ARBA00022729"/>
    </source>
</evidence>
<dbReference type="InterPro" id="IPR003715">
    <property type="entry name" value="Poly_export_N"/>
</dbReference>
<keyword evidence="3" id="KW-0813">Transport</keyword>
<dbReference type="EMBL" id="CP022743">
    <property type="protein sequence ID" value="ASU33640.1"/>
    <property type="molecule type" value="Genomic_DNA"/>
</dbReference>
<dbReference type="Pfam" id="PF10531">
    <property type="entry name" value="SLBB"/>
    <property type="match status" value="4"/>
</dbReference>
<organism evidence="20 21">
    <name type="scientific">Mucilaginibacter xinganensis</name>
    <dbReference type="NCBI Taxonomy" id="1234841"/>
    <lineage>
        <taxon>Bacteria</taxon>
        <taxon>Pseudomonadati</taxon>
        <taxon>Bacteroidota</taxon>
        <taxon>Sphingobacteriia</taxon>
        <taxon>Sphingobacteriales</taxon>
        <taxon>Sphingobacteriaceae</taxon>
        <taxon>Mucilaginibacter</taxon>
    </lineage>
</organism>
<evidence type="ECO:0000259" key="19">
    <source>
        <dbReference type="Pfam" id="PF22461"/>
    </source>
</evidence>
<keyword evidence="12" id="KW-0564">Palmitate</keyword>
<feature type="domain" description="Soluble ligand binding" evidence="18">
    <location>
        <begin position="304"/>
        <end position="344"/>
    </location>
</feature>
<keyword evidence="5" id="KW-0762">Sugar transport</keyword>
<dbReference type="InterPro" id="IPR019554">
    <property type="entry name" value="Soluble_ligand-bd"/>
</dbReference>
<feature type="domain" description="SLBB" evidence="19">
    <location>
        <begin position="217"/>
        <end position="294"/>
    </location>
</feature>
<dbReference type="PANTHER" id="PTHR33619">
    <property type="entry name" value="POLYSACCHARIDE EXPORT PROTEIN GFCE-RELATED"/>
    <property type="match status" value="1"/>
</dbReference>
<dbReference type="PANTHER" id="PTHR33619:SF3">
    <property type="entry name" value="POLYSACCHARIDE EXPORT PROTEIN GFCE-RELATED"/>
    <property type="match status" value="1"/>
</dbReference>
<evidence type="ECO:0000256" key="11">
    <source>
        <dbReference type="ARBA" id="ARBA00023136"/>
    </source>
</evidence>
<dbReference type="InterPro" id="IPR054765">
    <property type="entry name" value="SLBB_dom"/>
</dbReference>
<keyword evidence="11 16" id="KW-0472">Membrane</keyword>
<protein>
    <submittedName>
        <fullName evidence="20">Colonic acid export protein, Wza</fullName>
    </submittedName>
</protein>
<evidence type="ECO:0000256" key="6">
    <source>
        <dbReference type="ARBA" id="ARBA00022692"/>
    </source>
</evidence>
<dbReference type="Pfam" id="PF02563">
    <property type="entry name" value="Poly_export"/>
    <property type="match status" value="1"/>
</dbReference>
<evidence type="ECO:0000256" key="5">
    <source>
        <dbReference type="ARBA" id="ARBA00022597"/>
    </source>
</evidence>
<evidence type="ECO:0000256" key="15">
    <source>
        <dbReference type="SAM" id="MobiDB-lite"/>
    </source>
</evidence>
<dbReference type="GO" id="GO:0015159">
    <property type="term" value="F:polysaccharide transmembrane transporter activity"/>
    <property type="evidence" value="ECO:0007669"/>
    <property type="project" value="InterPro"/>
</dbReference>
<dbReference type="GO" id="GO:0009279">
    <property type="term" value="C:cell outer membrane"/>
    <property type="evidence" value="ECO:0007669"/>
    <property type="project" value="UniProtKB-SubCell"/>
</dbReference>
<dbReference type="Gene3D" id="3.10.560.10">
    <property type="entry name" value="Outer membrane lipoprotein wza domain like"/>
    <property type="match status" value="5"/>
</dbReference>
<evidence type="ECO:0000256" key="10">
    <source>
        <dbReference type="ARBA" id="ARBA00023114"/>
    </source>
</evidence>
<evidence type="ECO:0000256" key="9">
    <source>
        <dbReference type="ARBA" id="ARBA00023065"/>
    </source>
</evidence>
<evidence type="ECO:0000256" key="16">
    <source>
        <dbReference type="SAM" id="Phobius"/>
    </source>
</evidence>
<evidence type="ECO:0000256" key="1">
    <source>
        <dbReference type="ARBA" id="ARBA00004571"/>
    </source>
</evidence>
<feature type="domain" description="Soluble ligand binding" evidence="18">
    <location>
        <begin position="473"/>
        <end position="518"/>
    </location>
</feature>
<dbReference type="AlphaFoldDB" id="A0A223NV54"/>
<evidence type="ECO:0000259" key="18">
    <source>
        <dbReference type="Pfam" id="PF10531"/>
    </source>
</evidence>
<feature type="transmembrane region" description="Helical" evidence="16">
    <location>
        <begin position="782"/>
        <end position="803"/>
    </location>
</feature>
<gene>
    <name evidence="20" type="ORF">MuYL_1744</name>
</gene>
<dbReference type="InterPro" id="IPR049712">
    <property type="entry name" value="Poly_export"/>
</dbReference>
<evidence type="ECO:0000313" key="21">
    <source>
        <dbReference type="Proteomes" id="UP000215002"/>
    </source>
</evidence>
<keyword evidence="21" id="KW-1185">Reference proteome</keyword>
<evidence type="ECO:0000256" key="12">
    <source>
        <dbReference type="ARBA" id="ARBA00023139"/>
    </source>
</evidence>
<feature type="domain" description="Soluble ligand binding" evidence="18">
    <location>
        <begin position="571"/>
        <end position="616"/>
    </location>
</feature>
<evidence type="ECO:0000256" key="4">
    <source>
        <dbReference type="ARBA" id="ARBA00022452"/>
    </source>
</evidence>
<dbReference type="Proteomes" id="UP000215002">
    <property type="component" value="Chromosome"/>
</dbReference>
<dbReference type="KEGG" id="muc:MuYL_1744"/>
<dbReference type="Pfam" id="PF22461">
    <property type="entry name" value="SLBB_2"/>
    <property type="match status" value="1"/>
</dbReference>
<dbReference type="GO" id="GO:0015288">
    <property type="term" value="F:porin activity"/>
    <property type="evidence" value="ECO:0007669"/>
    <property type="project" value="UniProtKB-KW"/>
</dbReference>
<reference evidence="20 21" key="1">
    <citation type="submission" date="2017-08" db="EMBL/GenBank/DDBJ databases">
        <title>Complete genome sequence of Mucilaginibacter sp. strain BJC16-A31.</title>
        <authorList>
            <consortium name="Henan University of Science and Technology"/>
            <person name="You X."/>
        </authorList>
    </citation>
    <scope>NUCLEOTIDE SEQUENCE [LARGE SCALE GENOMIC DNA]</scope>
    <source>
        <strain evidence="20 21">BJC16-A31</strain>
    </source>
</reference>
<keyword evidence="10" id="KW-0626">Porin</keyword>
<keyword evidence="6 16" id="KW-0812">Transmembrane</keyword>
<keyword evidence="14" id="KW-0449">Lipoprotein</keyword>
<feature type="compositionally biased region" description="Polar residues" evidence="15">
    <location>
        <begin position="65"/>
        <end position="81"/>
    </location>
</feature>
<comment type="similarity">
    <text evidence="2">Belongs to the BexD/CtrA/VexA family.</text>
</comment>
<evidence type="ECO:0000256" key="3">
    <source>
        <dbReference type="ARBA" id="ARBA00022448"/>
    </source>
</evidence>
<keyword evidence="13" id="KW-0998">Cell outer membrane</keyword>
<feature type="region of interest" description="Disordered" evidence="15">
    <location>
        <begin position="65"/>
        <end position="95"/>
    </location>
</feature>
<evidence type="ECO:0000256" key="8">
    <source>
        <dbReference type="ARBA" id="ARBA00023047"/>
    </source>
</evidence>
<evidence type="ECO:0000256" key="14">
    <source>
        <dbReference type="ARBA" id="ARBA00023288"/>
    </source>
</evidence>
<sequence>MSAQSIPKNLSSINVDDLTDQQVTQLIQQAQKAGLSDDQLLQQAESRGMSGLQVQKLQTRIKSIRSKNSSTGYKKTGGDTTLNRKRKVNSQDSLTRDTSKNDLFINLEPKIFGADLFRNSNSNTFEPNLKLATPVNYIIGPEDQITINVYGNSVVDWSLDVSPDGNINIPGVGVLHVAGKTIEDATSSVKSLLARNNYAIGRGTNVKVGLGNIRSIKVIVQGQVVKPGTYTLSSLATVFNALYSAGGPNDVGSFRQIEVIRNNRIVRHLDLYDFLVKGSQRDNIALQDQDVIRVPTYQIRVEFKGEIKIPALFETLPGEVLLDVINFAGGFTDQAYTARIKVNQVSDQQRRITDVFESDYKNYIPLRGDKYTADKILDRYENRVIIKGAIFRPGEFELQKGLTLSKLIANAGGLKEDAFTGRGSIIRLNKDNTTQQLSFNVLDVLNKPSSDIALQREDSVVISSVFDLRSKYKVTIKGEVRKSGEFAYADSMKVTDLIIKAGGFSEGASAKRIEVSRRVFNSDPRVRNSVVAQVFSVDVNSALNDEVSFTLKPFDIVSVYSLPGYETQKTVKVEGEVIYPGYYTIQKKNEKISDIIERAGGLTQSADVEGSSLKRDNAAVLGVDKTKIDTMELNKERTDRLRRLQRAFKDSTNNDTMQFRNNYVGIDLKQILKKPGTSDDLILENGDVLRVPKQQQIVRVNGEVLYPSAIVYSSSKSFKGYVINAGGYSPRALKRGAYVVYPNGTVKGTTKFLFFNIHPSVKPGSEIYVPRKPITNNNTAQVILGFTTGLASLGAIILGIISLHK</sequence>
<evidence type="ECO:0000256" key="2">
    <source>
        <dbReference type="ARBA" id="ARBA00009450"/>
    </source>
</evidence>
<keyword evidence="8" id="KW-0625">Polysaccharide transport</keyword>
<keyword evidence="9" id="KW-0406">Ion transport</keyword>
<feature type="domain" description="Soluble ligand binding" evidence="18">
    <location>
        <begin position="384"/>
        <end position="432"/>
    </location>
</feature>
<dbReference type="GO" id="GO:0046930">
    <property type="term" value="C:pore complex"/>
    <property type="evidence" value="ECO:0007669"/>
    <property type="project" value="UniProtKB-KW"/>
</dbReference>
<feature type="domain" description="Polysaccharide export protein N-terminal" evidence="17">
    <location>
        <begin position="133"/>
        <end position="198"/>
    </location>
</feature>
<name>A0A223NV54_9SPHI</name>
<keyword evidence="7" id="KW-0732">Signal</keyword>
<dbReference type="GO" id="GO:0006811">
    <property type="term" value="P:monoatomic ion transport"/>
    <property type="evidence" value="ECO:0007669"/>
    <property type="project" value="UniProtKB-KW"/>
</dbReference>
<accession>A0A223NV54</accession>
<evidence type="ECO:0000313" key="20">
    <source>
        <dbReference type="EMBL" id="ASU33640.1"/>
    </source>
</evidence>
<evidence type="ECO:0000256" key="13">
    <source>
        <dbReference type="ARBA" id="ARBA00023237"/>
    </source>
</evidence>
<proteinExistence type="inferred from homology"/>